<dbReference type="PRINTS" id="PR00081">
    <property type="entry name" value="GDHRDH"/>
</dbReference>
<keyword evidence="4" id="KW-0547">Nucleotide-binding</keyword>
<evidence type="ECO:0000256" key="3">
    <source>
        <dbReference type="ARBA" id="ARBA00004991"/>
    </source>
</evidence>
<keyword evidence="5" id="KW-0256">Endoplasmic reticulum</keyword>
<gene>
    <name evidence="13" type="ORF">BN9_116840</name>
</gene>
<evidence type="ECO:0000313" key="14">
    <source>
        <dbReference type="Proteomes" id="UP000053237"/>
    </source>
</evidence>
<dbReference type="Proteomes" id="UP000053237">
    <property type="component" value="Unassembled WGS sequence"/>
</dbReference>
<dbReference type="CDD" id="cd08939">
    <property type="entry name" value="KDSR-like_SDR_c"/>
    <property type="match status" value="1"/>
</dbReference>
<feature type="chain" id="PRO_5001532666" description="3-dehydrosphinganine reductase" evidence="12">
    <location>
        <begin position="21"/>
        <end position="327"/>
    </location>
</feature>
<dbReference type="Gene3D" id="3.40.50.720">
    <property type="entry name" value="NAD(P)-binding Rossmann-like Domain"/>
    <property type="match status" value="1"/>
</dbReference>
<organism evidence="13 14">
    <name type="scientific">Albugo candida</name>
    <dbReference type="NCBI Taxonomy" id="65357"/>
    <lineage>
        <taxon>Eukaryota</taxon>
        <taxon>Sar</taxon>
        <taxon>Stramenopiles</taxon>
        <taxon>Oomycota</taxon>
        <taxon>Peronosporomycetes</taxon>
        <taxon>Albuginales</taxon>
        <taxon>Albuginaceae</taxon>
        <taxon>Albugo</taxon>
    </lineage>
</organism>
<keyword evidence="7" id="KW-0746">Sphingolipid metabolism</keyword>
<evidence type="ECO:0000256" key="11">
    <source>
        <dbReference type="SAM" id="Phobius"/>
    </source>
</evidence>
<feature type="transmembrane region" description="Helical" evidence="11">
    <location>
        <begin position="293"/>
        <end position="314"/>
    </location>
</feature>
<dbReference type="EC" id="1.1.1.102" evidence="10"/>
<dbReference type="InterPro" id="IPR002347">
    <property type="entry name" value="SDR_fam"/>
</dbReference>
<evidence type="ECO:0000256" key="4">
    <source>
        <dbReference type="ARBA" id="ARBA00022741"/>
    </source>
</evidence>
<dbReference type="AlphaFoldDB" id="A0A024GUU7"/>
<keyword evidence="11" id="KW-1133">Transmembrane helix</keyword>
<evidence type="ECO:0000256" key="1">
    <source>
        <dbReference type="ARBA" id="ARBA00004240"/>
    </source>
</evidence>
<evidence type="ECO:0000256" key="5">
    <source>
        <dbReference type="ARBA" id="ARBA00022824"/>
    </source>
</evidence>
<dbReference type="PANTHER" id="PTHR43550">
    <property type="entry name" value="3-KETODIHYDROSPHINGOSINE REDUCTASE"/>
    <property type="match status" value="1"/>
</dbReference>
<comment type="pathway">
    <text evidence="3">Sphingolipid metabolism.</text>
</comment>
<dbReference type="EMBL" id="CAIX01000403">
    <property type="protein sequence ID" value="CCI50148.1"/>
    <property type="molecule type" value="Genomic_DNA"/>
</dbReference>
<dbReference type="GO" id="GO:0047560">
    <property type="term" value="F:3-dehydrosphinganine reductase activity"/>
    <property type="evidence" value="ECO:0007669"/>
    <property type="project" value="UniProtKB-EC"/>
</dbReference>
<comment type="subcellular location">
    <subcellularLocation>
        <location evidence="1">Endoplasmic reticulum</location>
    </subcellularLocation>
</comment>
<dbReference type="InterPro" id="IPR036291">
    <property type="entry name" value="NAD(P)-bd_dom_sf"/>
</dbReference>
<evidence type="ECO:0000313" key="13">
    <source>
        <dbReference type="EMBL" id="CCI50148.1"/>
    </source>
</evidence>
<dbReference type="GO" id="GO:0006666">
    <property type="term" value="P:3-keto-sphinganine metabolic process"/>
    <property type="evidence" value="ECO:0007669"/>
    <property type="project" value="InterPro"/>
</dbReference>
<accession>A0A024GUU7</accession>
<dbReference type="Pfam" id="PF00106">
    <property type="entry name" value="adh_short"/>
    <property type="match status" value="1"/>
</dbReference>
<dbReference type="GO" id="GO:0000166">
    <property type="term" value="F:nucleotide binding"/>
    <property type="evidence" value="ECO:0007669"/>
    <property type="project" value="UniProtKB-KW"/>
</dbReference>
<dbReference type="STRING" id="65357.A0A024GUU7"/>
<comment type="pathway">
    <text evidence="2">Lipid metabolism; sphingolipid metabolism.</text>
</comment>
<dbReference type="SUPFAM" id="SSF51735">
    <property type="entry name" value="NAD(P)-binding Rossmann-fold domains"/>
    <property type="match status" value="1"/>
</dbReference>
<dbReference type="GO" id="GO:0005789">
    <property type="term" value="C:endoplasmic reticulum membrane"/>
    <property type="evidence" value="ECO:0007669"/>
    <property type="project" value="TreeGrafter"/>
</dbReference>
<dbReference type="InterPro" id="IPR020904">
    <property type="entry name" value="Sc_DH/Rdtase_CS"/>
</dbReference>
<feature type="signal peptide" evidence="12">
    <location>
        <begin position="1"/>
        <end position="20"/>
    </location>
</feature>
<dbReference type="OrthoDB" id="37659at2759"/>
<protein>
    <recommendedName>
        <fullName evidence="10">3-dehydrosphinganine reductase</fullName>
        <ecNumber evidence="10">1.1.1.102</ecNumber>
    </recommendedName>
</protein>
<evidence type="ECO:0000256" key="6">
    <source>
        <dbReference type="ARBA" id="ARBA00022857"/>
    </source>
</evidence>
<dbReference type="InterPro" id="IPR045022">
    <property type="entry name" value="KDSR-like"/>
</dbReference>
<keyword evidence="8" id="KW-0560">Oxidoreductase</keyword>
<dbReference type="FunCoup" id="A0A024GUU7">
    <property type="interactions" value="248"/>
</dbReference>
<evidence type="ECO:0000256" key="10">
    <source>
        <dbReference type="ARBA" id="ARBA00026112"/>
    </source>
</evidence>
<name>A0A024GUU7_9STRA</name>
<comment type="caution">
    <text evidence="13">The sequence shown here is derived from an EMBL/GenBank/DDBJ whole genome shotgun (WGS) entry which is preliminary data.</text>
</comment>
<dbReference type="GO" id="GO:0030148">
    <property type="term" value="P:sphingolipid biosynthetic process"/>
    <property type="evidence" value="ECO:0007669"/>
    <property type="project" value="InterPro"/>
</dbReference>
<keyword evidence="11" id="KW-0472">Membrane</keyword>
<keyword evidence="14" id="KW-1185">Reference proteome</keyword>
<proteinExistence type="predicted"/>
<keyword evidence="9" id="KW-0443">Lipid metabolism</keyword>
<reference evidence="13 14" key="1">
    <citation type="submission" date="2012-05" db="EMBL/GenBank/DDBJ databases">
        <title>Recombination and specialization in a pathogen metapopulation.</title>
        <authorList>
            <person name="Gardiner A."/>
            <person name="Kemen E."/>
            <person name="Schultz-Larsen T."/>
            <person name="MacLean D."/>
            <person name="Van Oosterhout C."/>
            <person name="Jones J.D.G."/>
        </authorList>
    </citation>
    <scope>NUCLEOTIDE SEQUENCE [LARGE SCALE GENOMIC DNA]</scope>
    <source>
        <strain evidence="13 14">Ac Nc2</strain>
    </source>
</reference>
<dbReference type="FunFam" id="3.40.50.720:FF:000468">
    <property type="entry name" value="Short-chain dehydrogenase, putative"/>
    <property type="match status" value="1"/>
</dbReference>
<evidence type="ECO:0000256" key="8">
    <source>
        <dbReference type="ARBA" id="ARBA00023002"/>
    </source>
</evidence>
<evidence type="ECO:0000256" key="7">
    <source>
        <dbReference type="ARBA" id="ARBA00022919"/>
    </source>
</evidence>
<keyword evidence="11" id="KW-0812">Transmembrane</keyword>
<evidence type="ECO:0000256" key="12">
    <source>
        <dbReference type="SAM" id="SignalP"/>
    </source>
</evidence>
<evidence type="ECO:0000256" key="2">
    <source>
        <dbReference type="ARBA" id="ARBA00004760"/>
    </source>
</evidence>
<dbReference type="InParanoid" id="A0A024GUU7"/>
<keyword evidence="12" id="KW-0732">Signal</keyword>
<dbReference type="PANTHER" id="PTHR43550:SF3">
    <property type="entry name" value="3-KETODIHYDROSPHINGOSINE REDUCTASE"/>
    <property type="match status" value="1"/>
</dbReference>
<sequence length="327" mass="35990">MELLWGFLLCIFALAALSFAWSKFRAPGFEVAGKHIFITGGTSGLGLALAKKYAIAGAKVSIIGRSTEKLNSAQCEIEAVQKPGQPDVFVTSCDVTKLKEMEDAIAAANRFHKRVTDHLICNAGSAEPGYFLAQDMSVFRKMMDLNYFGVVHTVKAALPAMIERNEPAHIVIVSSACALISFIGYTQYCASKYAVRGFAEALRSEMLLYKINVHVFYPGSIDTPGYLVENQTKPQETSTIEGSSTLHHPDSVAQCLINGVRSGKFSFTNEPILDVLRLIANGISPRENSAVEFLLMPFCFLFQVIYLFYMDNVVRQSAAKRSKSKLQ</sequence>
<dbReference type="PROSITE" id="PS00061">
    <property type="entry name" value="ADH_SHORT"/>
    <property type="match status" value="1"/>
</dbReference>
<keyword evidence="6" id="KW-0521">NADP</keyword>
<evidence type="ECO:0000256" key="9">
    <source>
        <dbReference type="ARBA" id="ARBA00023098"/>
    </source>
</evidence>